<protein>
    <submittedName>
        <fullName evidence="1">Uncharacterized protein</fullName>
    </submittedName>
</protein>
<proteinExistence type="predicted"/>
<organism evidence="1">
    <name type="scientific">Rhizophagus irregularis (strain DAOM 181602 / DAOM 197198 / MUCL 43194)</name>
    <name type="common">Arbuscular mycorrhizal fungus</name>
    <name type="synonym">Glomus intraradices</name>
    <dbReference type="NCBI Taxonomy" id="747089"/>
    <lineage>
        <taxon>Eukaryota</taxon>
        <taxon>Fungi</taxon>
        <taxon>Fungi incertae sedis</taxon>
        <taxon>Mucoromycota</taxon>
        <taxon>Glomeromycotina</taxon>
        <taxon>Glomeromycetes</taxon>
        <taxon>Glomerales</taxon>
        <taxon>Glomeraceae</taxon>
        <taxon>Rhizophagus</taxon>
    </lineage>
</organism>
<gene>
    <name evidence="1" type="ORF">GLOINDRAFT_2330</name>
</gene>
<dbReference type="HOGENOM" id="CLU_2997572_0_0_1"/>
<accession>U9UBA6</accession>
<reference evidence="1" key="1">
    <citation type="submission" date="2013-07" db="EMBL/GenBank/DDBJ databases">
        <title>The genome of an arbuscular mycorrhizal fungus provides insights into the evolution of the oldest plant symbiosis.</title>
        <authorList>
            <consortium name="DOE Joint Genome Institute"/>
            <person name="Tisserant E."/>
            <person name="Malbreil M."/>
            <person name="Kuo A."/>
            <person name="Kohler A."/>
            <person name="Symeonidi A."/>
            <person name="Balestrini R."/>
            <person name="Charron P."/>
            <person name="Duensing N."/>
            <person name="Frei-dit-Frey N."/>
            <person name="Gianinazzi-Pearson V."/>
            <person name="Gilbert B."/>
            <person name="Handa Y."/>
            <person name="Hijri M."/>
            <person name="Kaul R."/>
            <person name="Kawaguchi M."/>
            <person name="Krajinski F."/>
            <person name="Lammers P."/>
            <person name="Lapierre D."/>
            <person name="Masclaux F.G."/>
            <person name="Murat C."/>
            <person name="Morin E."/>
            <person name="Ndikumana S."/>
            <person name="Pagni M."/>
            <person name="Petitpierre D."/>
            <person name="Requena N."/>
            <person name="Rosikiewicz P."/>
            <person name="Riley R."/>
            <person name="Saito K."/>
            <person name="San Clemente H."/>
            <person name="Shapiro H."/>
            <person name="van Tuinen D."/>
            <person name="Becard G."/>
            <person name="Bonfante P."/>
            <person name="Paszkowski U."/>
            <person name="Shachar-Hill Y."/>
            <person name="Young J.P."/>
            <person name="Sanders I.R."/>
            <person name="Henrissat B."/>
            <person name="Rensing S.A."/>
            <person name="Grigoriev I.V."/>
            <person name="Corradi N."/>
            <person name="Roux C."/>
            <person name="Martin F."/>
        </authorList>
    </citation>
    <scope>NUCLEOTIDE SEQUENCE</scope>
    <source>
        <strain evidence="1">DAOM 197198</strain>
    </source>
</reference>
<name>U9UBA6_RHIID</name>
<sequence>MHVWRKIDYGLILGSTSPNISSLKYPFQGQKSTPRIAHWVFRRTCVFLSFKFCLLFV</sequence>
<dbReference type="AlphaFoldDB" id="U9UBA6"/>
<dbReference type="EMBL" id="KI279980">
    <property type="protein sequence ID" value="ESA17645.1"/>
    <property type="molecule type" value="Genomic_DNA"/>
</dbReference>
<evidence type="ECO:0000313" key="1">
    <source>
        <dbReference type="EMBL" id="ESA17645.1"/>
    </source>
</evidence>